<dbReference type="SUPFAM" id="SSF53790">
    <property type="entry name" value="Tetrapyrrole methylase"/>
    <property type="match status" value="1"/>
</dbReference>
<dbReference type="AlphaFoldDB" id="A0A936TET1"/>
<reference evidence="2 3" key="1">
    <citation type="submission" date="2020-10" db="EMBL/GenBank/DDBJ databases">
        <title>Connecting structure to function with the recovery of over 1000 high-quality activated sludge metagenome-assembled genomes encoding full-length rRNA genes using long-read sequencing.</title>
        <authorList>
            <person name="Singleton C.M."/>
            <person name="Petriglieri F."/>
            <person name="Kristensen J.M."/>
            <person name="Kirkegaard R.H."/>
            <person name="Michaelsen T.Y."/>
            <person name="Andersen M.H."/>
            <person name="Karst S.M."/>
            <person name="Dueholm M.S."/>
            <person name="Nielsen P.H."/>
            <person name="Albertsen M."/>
        </authorList>
    </citation>
    <scope>NUCLEOTIDE SEQUENCE [LARGE SCALE GENOMIC DNA]</scope>
    <source>
        <strain evidence="2">Lyne_18-Q3-R50-59_MAXAC.006</strain>
    </source>
</reference>
<evidence type="ECO:0000313" key="2">
    <source>
        <dbReference type="EMBL" id="MBK9295830.1"/>
    </source>
</evidence>
<dbReference type="InterPro" id="IPR035996">
    <property type="entry name" value="4pyrrol_Methylase_sf"/>
</dbReference>
<gene>
    <name evidence="2" type="ORF">IPN02_02935</name>
</gene>
<dbReference type="Proteomes" id="UP000727993">
    <property type="component" value="Unassembled WGS sequence"/>
</dbReference>
<accession>A0A936TET1</accession>
<feature type="domain" description="Tetrapyrrole methylase" evidence="1">
    <location>
        <begin position="11"/>
        <end position="212"/>
    </location>
</feature>
<proteinExistence type="predicted"/>
<dbReference type="InterPro" id="IPR035013">
    <property type="entry name" value="YabN_N"/>
</dbReference>
<protein>
    <recommendedName>
        <fullName evidence="1">Tetrapyrrole methylase domain-containing protein</fullName>
    </recommendedName>
</protein>
<evidence type="ECO:0000313" key="3">
    <source>
        <dbReference type="Proteomes" id="UP000727993"/>
    </source>
</evidence>
<organism evidence="2 3">
    <name type="scientific">Candidatus Neomicrothrix subdominans</name>
    <dbReference type="NCBI Taxonomy" id="2954438"/>
    <lineage>
        <taxon>Bacteria</taxon>
        <taxon>Bacillati</taxon>
        <taxon>Actinomycetota</taxon>
        <taxon>Acidimicrobiia</taxon>
        <taxon>Acidimicrobiales</taxon>
        <taxon>Microthrixaceae</taxon>
        <taxon>Candidatus Neomicrothrix</taxon>
    </lineage>
</organism>
<evidence type="ECO:0000259" key="1">
    <source>
        <dbReference type="Pfam" id="PF00590"/>
    </source>
</evidence>
<dbReference type="InterPro" id="IPR000878">
    <property type="entry name" value="4pyrrol_Mease"/>
</dbReference>
<dbReference type="Pfam" id="PF00590">
    <property type="entry name" value="TP_methylase"/>
    <property type="match status" value="1"/>
</dbReference>
<name>A0A936TET1_9ACTN</name>
<dbReference type="EMBL" id="JADJZA010000001">
    <property type="protein sequence ID" value="MBK9295830.1"/>
    <property type="molecule type" value="Genomic_DNA"/>
</dbReference>
<sequence length="344" mass="35800">MGAAPSGSAPTVTVAGLGPADAALMPPLVRDRLGSGRWWLRTRRHPAASEVSALGSFDSFYDDSDTFEHTYERIAAALIAEATEHGAVGYAVPGSALVLERTVELLSEAARRGEIDLEVLPAMSFLDLAWAAVGVDPVTAGVRLVDGHRFATDAAGERGPLLVAHTHARAVLSDIKLAVLDQPTSDPDGEVHVLHHLGLDDQRVSVTTWADLDRGDEPDHLTTLWVPHLNVPVAASIQGLAEAVAGEQPHRPEVAEAAALGAELRASADAVSHSLAAFDLDSGDGADRLCDALGRELGGVARAARLAERAGWFSLAEIADVAAARASGVEPADDPPESTHPAGS</sequence>
<dbReference type="GO" id="GO:0008168">
    <property type="term" value="F:methyltransferase activity"/>
    <property type="evidence" value="ECO:0007669"/>
    <property type="project" value="InterPro"/>
</dbReference>
<comment type="caution">
    <text evidence="2">The sequence shown here is derived from an EMBL/GenBank/DDBJ whole genome shotgun (WGS) entry which is preliminary data.</text>
</comment>
<dbReference type="CDD" id="cd11723">
    <property type="entry name" value="YabN_N_like"/>
    <property type="match status" value="1"/>
</dbReference>